<organism evidence="2 3">
    <name type="scientific">Anaeromyxobacter oryzae</name>
    <dbReference type="NCBI Taxonomy" id="2918170"/>
    <lineage>
        <taxon>Bacteria</taxon>
        <taxon>Pseudomonadati</taxon>
        <taxon>Myxococcota</taxon>
        <taxon>Myxococcia</taxon>
        <taxon>Myxococcales</taxon>
        <taxon>Cystobacterineae</taxon>
        <taxon>Anaeromyxobacteraceae</taxon>
        <taxon>Anaeromyxobacter</taxon>
    </lineage>
</organism>
<evidence type="ECO:0008006" key="4">
    <source>
        <dbReference type="Google" id="ProtNLM"/>
    </source>
</evidence>
<dbReference type="Gene3D" id="1.25.40.10">
    <property type="entry name" value="Tetratricopeptide repeat domain"/>
    <property type="match status" value="1"/>
</dbReference>
<reference evidence="3" key="1">
    <citation type="journal article" date="2022" name="Int. J. Syst. Evol. Microbiol.">
        <title>Anaeromyxobacter oryzae sp. nov., Anaeromyxobacter diazotrophicus sp. nov. and Anaeromyxobacter paludicola sp. nov., isolated from paddy soils.</title>
        <authorList>
            <person name="Itoh H."/>
            <person name="Xu Z."/>
            <person name="Mise K."/>
            <person name="Masuda Y."/>
            <person name="Ushijima N."/>
            <person name="Hayakawa C."/>
            <person name="Shiratori Y."/>
            <person name="Senoo K."/>
        </authorList>
    </citation>
    <scope>NUCLEOTIDE SEQUENCE [LARGE SCALE GENOMIC DNA]</scope>
    <source>
        <strain evidence="3">Red232</strain>
    </source>
</reference>
<dbReference type="SUPFAM" id="SSF55486">
    <property type="entry name" value="Metalloproteases ('zincins'), catalytic domain"/>
    <property type="match status" value="1"/>
</dbReference>
<protein>
    <recommendedName>
        <fullName evidence="4">Tetratricopeptide repeat protein</fullName>
    </recommendedName>
</protein>
<dbReference type="PROSITE" id="PS51257">
    <property type="entry name" value="PROKAR_LIPOPROTEIN"/>
    <property type="match status" value="1"/>
</dbReference>
<dbReference type="InterPro" id="IPR011990">
    <property type="entry name" value="TPR-like_helical_dom_sf"/>
</dbReference>
<evidence type="ECO:0000313" key="2">
    <source>
        <dbReference type="EMBL" id="BDG01889.1"/>
    </source>
</evidence>
<evidence type="ECO:0000313" key="3">
    <source>
        <dbReference type="Proteomes" id="UP001162891"/>
    </source>
</evidence>
<dbReference type="EMBL" id="AP025591">
    <property type="protein sequence ID" value="BDG01889.1"/>
    <property type="molecule type" value="Genomic_DNA"/>
</dbReference>
<name>A0ABM7WQZ0_9BACT</name>
<proteinExistence type="predicted"/>
<dbReference type="Proteomes" id="UP001162891">
    <property type="component" value="Chromosome"/>
</dbReference>
<gene>
    <name evidence="2" type="ORF">AMOR_08850</name>
</gene>
<keyword evidence="3" id="KW-1185">Reference proteome</keyword>
<feature type="region of interest" description="Disordered" evidence="1">
    <location>
        <begin position="290"/>
        <end position="310"/>
    </location>
</feature>
<evidence type="ECO:0000256" key="1">
    <source>
        <dbReference type="SAM" id="MobiDB-lite"/>
    </source>
</evidence>
<dbReference type="RefSeq" id="WP_248358834.1">
    <property type="nucleotide sequence ID" value="NZ_AP025591.1"/>
</dbReference>
<dbReference type="SUPFAM" id="SSF48452">
    <property type="entry name" value="TPR-like"/>
    <property type="match status" value="1"/>
</dbReference>
<accession>A0ABM7WQZ0</accession>
<sequence>MSSNRRDLRTGPRTLCLLLLLVTACWRTKADIQRDYARTLAPARLATAPAAAAVRALPVRIYVADDYRAETLRWRERIEAQLARANQILEAQFGVRLVAKETLPWARSGRETGLAAALGDLVAKDPAADVEWVVGFVSSSELFSGSHEQLGMARIFGRHLVLRGVISTDEAAALRETLDALSDRERDALLRERQLHRETAVFLHEWAHTLGAFHERDDESILSPRYHPSAAAFSAVAARIVRLGLDQRAAAASDGHAWGRAYRAEVERGRAAAWDEATVAEALALADALEAQGPPAPPPSAARAAADLPIPAPPAASSPLAIAPAATSAPGDEGAALSLAETNDRLGDAARAWRAVEPVAARHPERGYLQEYACHLRRKAEPSAPATRAACGTGRKLPATEASVLFSRVLVERGDRPGAVAALRRAEAAFAKATPPPPAAAWGELALALSVVGSCTAAERAAARAPSATGSRSAVSVCARTRIQAALPAADPSVDLEREPEYVDAVLRGRSDVDAGRVAAARSAAAALEAAFPRAPGGPLVRCLAEARGGDPAAMRAACAAADRAAPRAPEPPFVLGVVAGHEGRWPDARDHLRTALERDQDDEGTWARLGAVYEKLGDAKELERLDVRYRTRFGRTLRPWW</sequence>